<dbReference type="Gene3D" id="3.40.367.20">
    <property type="match status" value="1"/>
</dbReference>
<comment type="subcellular location">
    <subcellularLocation>
        <location evidence="3">Cytoplasm</location>
    </subcellularLocation>
</comment>
<keyword evidence="3" id="KW-0324">Glycolysis</keyword>
<dbReference type="EC" id="2.7.1.2" evidence="3"/>
<dbReference type="GO" id="GO:0004340">
    <property type="term" value="F:glucokinase activity"/>
    <property type="evidence" value="ECO:0007669"/>
    <property type="project" value="UniProtKB-UniRule"/>
</dbReference>
<evidence type="ECO:0000256" key="2">
    <source>
        <dbReference type="ARBA" id="ARBA00022777"/>
    </source>
</evidence>
<dbReference type="AlphaFoldDB" id="A0A7W0HLW4"/>
<comment type="similarity">
    <text evidence="3 4">Belongs to the bacterial glucokinase family.</text>
</comment>
<comment type="catalytic activity">
    <reaction evidence="3">
        <text>D-glucose + ATP = D-glucose 6-phosphate + ADP + H(+)</text>
        <dbReference type="Rhea" id="RHEA:17825"/>
        <dbReference type="ChEBI" id="CHEBI:4167"/>
        <dbReference type="ChEBI" id="CHEBI:15378"/>
        <dbReference type="ChEBI" id="CHEBI:30616"/>
        <dbReference type="ChEBI" id="CHEBI:61548"/>
        <dbReference type="ChEBI" id="CHEBI:456216"/>
        <dbReference type="EC" id="2.7.1.2"/>
    </reaction>
</comment>
<keyword evidence="1 3" id="KW-0808">Transferase</keyword>
<dbReference type="Proteomes" id="UP000525298">
    <property type="component" value="Unassembled WGS sequence"/>
</dbReference>
<evidence type="ECO:0000256" key="4">
    <source>
        <dbReference type="RuleBase" id="RU004046"/>
    </source>
</evidence>
<reference evidence="5 6" key="1">
    <citation type="submission" date="2020-07" db="EMBL/GenBank/DDBJ databases">
        <title>Genomic Encyclopedia of Type Strains, Phase IV (KMG-IV): sequencing the most valuable type-strain genomes for metagenomic binning, comparative biology and taxonomic classification.</title>
        <authorList>
            <person name="Goeker M."/>
        </authorList>
    </citation>
    <scope>NUCLEOTIDE SEQUENCE [LARGE SCALE GENOMIC DNA]</scope>
    <source>
        <strain evidence="5 6">DSM 17721</strain>
    </source>
</reference>
<gene>
    <name evidence="3" type="primary">glk</name>
    <name evidence="5" type="ORF">HNR65_003095</name>
</gene>
<dbReference type="Gene3D" id="3.30.420.40">
    <property type="match status" value="1"/>
</dbReference>
<dbReference type="SUPFAM" id="SSF53067">
    <property type="entry name" value="Actin-like ATPase domain"/>
    <property type="match status" value="1"/>
</dbReference>
<proteinExistence type="inferred from homology"/>
<dbReference type="CDD" id="cd24008">
    <property type="entry name" value="ASKHA_NBD_GLK"/>
    <property type="match status" value="1"/>
</dbReference>
<dbReference type="GO" id="GO:0006096">
    <property type="term" value="P:glycolytic process"/>
    <property type="evidence" value="ECO:0007669"/>
    <property type="project" value="UniProtKB-UniRule"/>
</dbReference>
<keyword evidence="2 3" id="KW-0418">Kinase</keyword>
<protein>
    <recommendedName>
        <fullName evidence="3">Glucokinase</fullName>
        <ecNumber evidence="3">2.7.1.2</ecNumber>
    </recommendedName>
    <alternativeName>
        <fullName evidence="3">Glucose kinase</fullName>
    </alternativeName>
</protein>
<dbReference type="EMBL" id="JACDUS010000012">
    <property type="protein sequence ID" value="MBA2882740.1"/>
    <property type="molecule type" value="Genomic_DNA"/>
</dbReference>
<keyword evidence="3" id="KW-0067">ATP-binding</keyword>
<dbReference type="NCBIfam" id="TIGR00749">
    <property type="entry name" value="glk"/>
    <property type="match status" value="1"/>
</dbReference>
<dbReference type="HAMAP" id="MF_00524">
    <property type="entry name" value="Glucokinase"/>
    <property type="match status" value="1"/>
</dbReference>
<keyword evidence="3" id="KW-0547">Nucleotide-binding</keyword>
<accession>A0A7W0HLW4</accession>
<evidence type="ECO:0000313" key="6">
    <source>
        <dbReference type="Proteomes" id="UP000525298"/>
    </source>
</evidence>
<dbReference type="PANTHER" id="PTHR47363">
    <property type="entry name" value="GLUCOKINASE"/>
    <property type="match status" value="1"/>
</dbReference>
<dbReference type="PANTHER" id="PTHR47363:SF1">
    <property type="entry name" value="GLUCOKINASE"/>
    <property type="match status" value="1"/>
</dbReference>
<evidence type="ECO:0000256" key="1">
    <source>
        <dbReference type="ARBA" id="ARBA00022679"/>
    </source>
</evidence>
<dbReference type="GO" id="GO:0005737">
    <property type="term" value="C:cytoplasm"/>
    <property type="evidence" value="ECO:0007669"/>
    <property type="project" value="UniProtKB-SubCell"/>
</dbReference>
<organism evidence="5 6">
    <name type="scientific">Desulfosalsimonas propionicica</name>
    <dbReference type="NCBI Taxonomy" id="332175"/>
    <lineage>
        <taxon>Bacteria</taxon>
        <taxon>Pseudomonadati</taxon>
        <taxon>Thermodesulfobacteriota</taxon>
        <taxon>Desulfobacteria</taxon>
        <taxon>Desulfobacterales</taxon>
        <taxon>Desulfosalsimonadaceae</taxon>
        <taxon>Desulfosalsimonas</taxon>
    </lineage>
</organism>
<keyword evidence="3" id="KW-0963">Cytoplasm</keyword>
<evidence type="ECO:0000313" key="5">
    <source>
        <dbReference type="EMBL" id="MBA2882740.1"/>
    </source>
</evidence>
<sequence length="338" mass="35438">MGYGNEKDITVLAGDIGGTKTELALYSSQSGLRRPLAKEKFSSRDYSGLEAIIEKFLSAVDIPIDRAAFGVAGPVVGGRAKITNLPWVMEEAALAQTIGAQSVCLLNDITAFANAVAVLTENDLHVINKASPAAGGTMAVVAPGTGLGEGFLVWDGKGYRAFASEGGHADFAPIGPGQTGLLADLSDRYDHVSYERVCSGMGLANIYQYFKNTGVTGDPDCPARKVPAGEDPVPEIIRSALDKEQPCGLCEKTLEMFVTVLGAEAGNMALKTMATGGVYLGGGIPPRILPLLESESFLNAFVRKGRMAELMKKIRVSVILHPEAALLGAARHAMTAPG</sequence>
<evidence type="ECO:0000256" key="3">
    <source>
        <dbReference type="HAMAP-Rule" id="MF_00524"/>
    </source>
</evidence>
<dbReference type="GO" id="GO:0005524">
    <property type="term" value="F:ATP binding"/>
    <property type="evidence" value="ECO:0007669"/>
    <property type="project" value="UniProtKB-UniRule"/>
</dbReference>
<dbReference type="InterPro" id="IPR043129">
    <property type="entry name" value="ATPase_NBD"/>
</dbReference>
<comment type="caution">
    <text evidence="5">The sequence shown here is derived from an EMBL/GenBank/DDBJ whole genome shotgun (WGS) entry which is preliminary data.</text>
</comment>
<dbReference type="InterPro" id="IPR003836">
    <property type="entry name" value="Glucokinase"/>
</dbReference>
<dbReference type="Pfam" id="PF02685">
    <property type="entry name" value="Glucokinase"/>
    <property type="match status" value="1"/>
</dbReference>
<feature type="binding site" evidence="3">
    <location>
        <begin position="14"/>
        <end position="19"/>
    </location>
    <ligand>
        <name>ATP</name>
        <dbReference type="ChEBI" id="CHEBI:30616"/>
    </ligand>
</feature>
<name>A0A7W0HLW4_9BACT</name>
<keyword evidence="6" id="KW-1185">Reference proteome</keyword>
<dbReference type="GO" id="GO:0005536">
    <property type="term" value="F:D-glucose binding"/>
    <property type="evidence" value="ECO:0007669"/>
    <property type="project" value="InterPro"/>
</dbReference>
<dbReference type="RefSeq" id="WP_181552364.1">
    <property type="nucleotide sequence ID" value="NZ_JACDUS010000012.1"/>
</dbReference>